<accession>V6HYU6</accession>
<sequence>MSGLFFAQPEGNRFEKRVSFVYFRDIKNKKRFGFYPFFLDGSPRFSTLVFTAFFVWKIVGKAEPPYTNGNSPLE</sequence>
<name>V6HYU6_9LEPT</name>
<dbReference type="Proteomes" id="UP000018719">
    <property type="component" value="Unassembled WGS sequence"/>
</dbReference>
<evidence type="ECO:0000313" key="2">
    <source>
        <dbReference type="Proteomes" id="UP000018719"/>
    </source>
</evidence>
<organism evidence="1 2">
    <name type="scientific">Leptospira inadai serovar Lyme str. 10</name>
    <dbReference type="NCBI Taxonomy" id="1049790"/>
    <lineage>
        <taxon>Bacteria</taxon>
        <taxon>Pseudomonadati</taxon>
        <taxon>Spirochaetota</taxon>
        <taxon>Spirochaetia</taxon>
        <taxon>Leptospirales</taxon>
        <taxon>Leptospiraceae</taxon>
        <taxon>Leptospira</taxon>
    </lineage>
</organism>
<dbReference type="EMBL" id="AHMM02000013">
    <property type="protein sequence ID" value="EQA38189.1"/>
    <property type="molecule type" value="Genomic_DNA"/>
</dbReference>
<reference evidence="1 2" key="1">
    <citation type="submission" date="2013-05" db="EMBL/GenBank/DDBJ databases">
        <authorList>
            <person name="Harkins D.M."/>
            <person name="Durkin A.S."/>
            <person name="Brinkac L.M."/>
            <person name="Haft D.H."/>
            <person name="Selengut J.D."/>
            <person name="Sanka R."/>
            <person name="DePew J."/>
            <person name="Purushe J."/>
            <person name="Hartskeerl R.A."/>
            <person name="Ahmed A."/>
            <person name="van der Linden H."/>
            <person name="Goris M.G.A."/>
            <person name="Vinetz J.M."/>
            <person name="Sutton G.G."/>
            <person name="Nierman W.C."/>
            <person name="Fouts D.E."/>
        </authorList>
    </citation>
    <scope>NUCLEOTIDE SEQUENCE [LARGE SCALE GENOMIC DNA]</scope>
    <source>
        <strain evidence="1 2">10</strain>
    </source>
</reference>
<protein>
    <submittedName>
        <fullName evidence="1">Uncharacterized protein</fullName>
    </submittedName>
</protein>
<evidence type="ECO:0000313" key="1">
    <source>
        <dbReference type="EMBL" id="EQA38189.1"/>
    </source>
</evidence>
<gene>
    <name evidence="1" type="ORF">LEP1GSC047_0645</name>
</gene>
<comment type="caution">
    <text evidence="1">The sequence shown here is derived from an EMBL/GenBank/DDBJ whole genome shotgun (WGS) entry which is preliminary data.</text>
</comment>
<proteinExistence type="predicted"/>
<dbReference type="AlphaFoldDB" id="V6HYU6"/>